<comment type="pathway">
    <text evidence="2">Lipid metabolism.</text>
</comment>
<dbReference type="PIRSF" id="PIRSF000439">
    <property type="entry name" value="Oat_ACAT_DAG_ARE"/>
    <property type="match status" value="1"/>
</dbReference>
<dbReference type="InterPro" id="IPR014371">
    <property type="entry name" value="Oat_ACAT_DAG_ARE"/>
</dbReference>
<dbReference type="EC" id="2.3.1.20" evidence="3"/>
<evidence type="ECO:0000313" key="9">
    <source>
        <dbReference type="EMBL" id="SPD26834.1"/>
    </source>
</evidence>
<accession>A0A2N9IR86</accession>
<gene>
    <name evidence="9" type="ORF">FSB_LOCUS54716</name>
</gene>
<dbReference type="PANTHER" id="PTHR10408:SF7">
    <property type="entry name" value="DIACYLGLYCEROL O-ACYLTRANSFERASE 1"/>
    <property type="match status" value="1"/>
</dbReference>
<protein>
    <recommendedName>
        <fullName evidence="3">diacylglycerol O-acyltransferase</fullName>
        <ecNumber evidence="3">2.3.1.20</ecNumber>
    </recommendedName>
</protein>
<keyword evidence="8" id="KW-1133">Transmembrane helix</keyword>
<evidence type="ECO:0000256" key="1">
    <source>
        <dbReference type="ARBA" id="ARBA00004477"/>
    </source>
</evidence>
<keyword evidence="4" id="KW-0808">Transferase</keyword>
<feature type="compositionally biased region" description="Polar residues" evidence="7">
    <location>
        <begin position="1"/>
        <end position="20"/>
    </location>
</feature>
<dbReference type="GO" id="GO:0019432">
    <property type="term" value="P:triglyceride biosynthetic process"/>
    <property type="evidence" value="ECO:0007669"/>
    <property type="project" value="TreeGrafter"/>
</dbReference>
<keyword evidence="8" id="KW-0472">Membrane</keyword>
<evidence type="ECO:0000256" key="5">
    <source>
        <dbReference type="ARBA" id="ARBA00022824"/>
    </source>
</evidence>
<feature type="transmembrane region" description="Helical" evidence="8">
    <location>
        <begin position="205"/>
        <end position="227"/>
    </location>
</feature>
<feature type="region of interest" description="Disordered" evidence="7">
    <location>
        <begin position="1"/>
        <end position="65"/>
    </location>
</feature>
<organism evidence="9">
    <name type="scientific">Fagus sylvatica</name>
    <name type="common">Beechnut</name>
    <dbReference type="NCBI Taxonomy" id="28930"/>
    <lineage>
        <taxon>Eukaryota</taxon>
        <taxon>Viridiplantae</taxon>
        <taxon>Streptophyta</taxon>
        <taxon>Embryophyta</taxon>
        <taxon>Tracheophyta</taxon>
        <taxon>Spermatophyta</taxon>
        <taxon>Magnoliopsida</taxon>
        <taxon>eudicotyledons</taxon>
        <taxon>Gunneridae</taxon>
        <taxon>Pentapetalae</taxon>
        <taxon>rosids</taxon>
        <taxon>fabids</taxon>
        <taxon>Fagales</taxon>
        <taxon>Fagaceae</taxon>
        <taxon>Fagus</taxon>
    </lineage>
</organism>
<evidence type="ECO:0000256" key="8">
    <source>
        <dbReference type="SAM" id="Phobius"/>
    </source>
</evidence>
<dbReference type="EMBL" id="OIVN01006167">
    <property type="protein sequence ID" value="SPD26834.1"/>
    <property type="molecule type" value="Genomic_DNA"/>
</dbReference>
<evidence type="ECO:0000256" key="7">
    <source>
        <dbReference type="SAM" id="MobiDB-lite"/>
    </source>
</evidence>
<feature type="transmembrane region" description="Helical" evidence="8">
    <location>
        <begin position="133"/>
        <end position="154"/>
    </location>
</feature>
<name>A0A2N9IR86_FAGSY</name>
<dbReference type="AlphaFoldDB" id="A0A2N9IR86"/>
<sequence>MAISDTPESTGKAGTTTIPQVVSDLRRRPSATVVREVSDSTSKTESDNSAVRDIGTDGKSCEDDRNRSVAAIESENPTSNGNGGGDNIGNVDDRGTDFAAVKLAYRPSAPAHRRVKESPLSSDAIFKQSHAGLFNLCIVVLVAVNSRLIIENLMKYGWLIRTGFWFSSRSLRDWPLFMCCLTLPIFSAAAFIVEKLVQQKYISEPVVVLLHILITTAAVLYPVFVILRYDSAVLSGVTLMLFACIVWLKLVSYGHSSYDMRAIAKSIEKGDVVPSHLNTDYTYSVSFKSLAYFMVAPTLCYQVLLVSHA</sequence>
<evidence type="ECO:0000256" key="6">
    <source>
        <dbReference type="ARBA" id="ARBA00023315"/>
    </source>
</evidence>
<reference evidence="9" key="1">
    <citation type="submission" date="2018-02" db="EMBL/GenBank/DDBJ databases">
        <authorList>
            <person name="Cohen D.B."/>
            <person name="Kent A.D."/>
        </authorList>
    </citation>
    <scope>NUCLEOTIDE SEQUENCE</scope>
</reference>
<feature type="compositionally biased region" description="Basic and acidic residues" evidence="7">
    <location>
        <begin position="36"/>
        <end position="46"/>
    </location>
</feature>
<evidence type="ECO:0000256" key="2">
    <source>
        <dbReference type="ARBA" id="ARBA00005189"/>
    </source>
</evidence>
<feature type="compositionally biased region" description="Basic and acidic residues" evidence="7">
    <location>
        <begin position="54"/>
        <end position="65"/>
    </location>
</feature>
<evidence type="ECO:0000256" key="3">
    <source>
        <dbReference type="ARBA" id="ARBA00013244"/>
    </source>
</evidence>
<keyword evidence="8" id="KW-0812">Transmembrane</keyword>
<proteinExistence type="predicted"/>
<comment type="subcellular location">
    <subcellularLocation>
        <location evidence="1">Endoplasmic reticulum membrane</location>
        <topology evidence="1">Multi-pass membrane protein</topology>
    </subcellularLocation>
</comment>
<keyword evidence="6" id="KW-0012">Acyltransferase</keyword>
<dbReference type="GO" id="GO:0004144">
    <property type="term" value="F:diacylglycerol O-acyltransferase activity"/>
    <property type="evidence" value="ECO:0007669"/>
    <property type="project" value="UniProtKB-EC"/>
</dbReference>
<feature type="transmembrane region" description="Helical" evidence="8">
    <location>
        <begin position="233"/>
        <end position="251"/>
    </location>
</feature>
<keyword evidence="5" id="KW-0256">Endoplasmic reticulum</keyword>
<evidence type="ECO:0000256" key="4">
    <source>
        <dbReference type="ARBA" id="ARBA00022679"/>
    </source>
</evidence>
<feature type="transmembrane region" description="Helical" evidence="8">
    <location>
        <begin position="174"/>
        <end position="193"/>
    </location>
</feature>
<dbReference type="GO" id="GO:0009941">
    <property type="term" value="C:chloroplast envelope"/>
    <property type="evidence" value="ECO:0007669"/>
    <property type="project" value="TreeGrafter"/>
</dbReference>
<dbReference type="PANTHER" id="PTHR10408">
    <property type="entry name" value="STEROL O-ACYLTRANSFERASE"/>
    <property type="match status" value="1"/>
</dbReference>
<dbReference type="GO" id="GO:0005789">
    <property type="term" value="C:endoplasmic reticulum membrane"/>
    <property type="evidence" value="ECO:0007669"/>
    <property type="project" value="UniProtKB-SubCell"/>
</dbReference>
<feature type="region of interest" description="Disordered" evidence="7">
    <location>
        <begin position="72"/>
        <end position="91"/>
    </location>
</feature>